<comment type="caution">
    <text evidence="4">The sequence shown here is derived from an EMBL/GenBank/DDBJ whole genome shotgun (WGS) entry which is preliminary data.</text>
</comment>
<feature type="domain" description="CRM" evidence="3">
    <location>
        <begin position="1"/>
        <end position="96"/>
    </location>
</feature>
<evidence type="ECO:0000256" key="1">
    <source>
        <dbReference type="ARBA" id="ARBA00022884"/>
    </source>
</evidence>
<dbReference type="PANTHER" id="PTHR40065">
    <property type="entry name" value="RNA-BINDING PROTEIN YHBY"/>
    <property type="match status" value="1"/>
</dbReference>
<dbReference type="InterPro" id="IPR017924">
    <property type="entry name" value="RNA-binding_YhbY"/>
</dbReference>
<dbReference type="EMBL" id="MKIE01000003">
    <property type="protein sequence ID" value="OHW62513.1"/>
    <property type="molecule type" value="Genomic_DNA"/>
</dbReference>
<proteinExistence type="predicted"/>
<dbReference type="Gene3D" id="3.30.110.60">
    <property type="entry name" value="YhbY-like"/>
    <property type="match status" value="1"/>
</dbReference>
<evidence type="ECO:0000313" key="5">
    <source>
        <dbReference type="Proteomes" id="UP000180254"/>
    </source>
</evidence>
<dbReference type="InterPro" id="IPR035920">
    <property type="entry name" value="YhbY-like_sf"/>
</dbReference>
<name>A0A1S1V7D7_9FIRM</name>
<organism evidence="4 5">
    <name type="scientific">Andreesenia angusta</name>
    <dbReference type="NCBI Taxonomy" id="39480"/>
    <lineage>
        <taxon>Bacteria</taxon>
        <taxon>Bacillati</taxon>
        <taxon>Bacillota</taxon>
        <taxon>Tissierellia</taxon>
        <taxon>Tissierellales</taxon>
        <taxon>Gottschalkiaceae</taxon>
        <taxon>Andreesenia</taxon>
    </lineage>
</organism>
<dbReference type="InterPro" id="IPR051925">
    <property type="entry name" value="RNA-binding_domain"/>
</dbReference>
<dbReference type="SUPFAM" id="SSF75471">
    <property type="entry name" value="YhbY-like"/>
    <property type="match status" value="1"/>
</dbReference>
<dbReference type="SMART" id="SM01103">
    <property type="entry name" value="CRS1_YhbY"/>
    <property type="match status" value="1"/>
</dbReference>
<dbReference type="RefSeq" id="WP_071062446.1">
    <property type="nucleotide sequence ID" value="NZ_MKIE01000003.1"/>
</dbReference>
<reference evidence="4 5" key="1">
    <citation type="submission" date="2016-09" db="EMBL/GenBank/DDBJ databases">
        <title>Genome sequence of Eubacterium angustum.</title>
        <authorList>
            <person name="Poehlein A."/>
            <person name="Daniel R."/>
        </authorList>
    </citation>
    <scope>NUCLEOTIDE SEQUENCE [LARGE SCALE GENOMIC DNA]</scope>
    <source>
        <strain evidence="4 5">DSM 1989</strain>
    </source>
</reference>
<dbReference type="PANTHER" id="PTHR40065:SF3">
    <property type="entry name" value="RNA-BINDING PROTEIN YHBY"/>
    <property type="match status" value="1"/>
</dbReference>
<dbReference type="PROSITE" id="PS51295">
    <property type="entry name" value="CRM"/>
    <property type="match status" value="1"/>
</dbReference>
<dbReference type="OrthoDB" id="9797519at2"/>
<protein>
    <submittedName>
        <fullName evidence="4">RNA-binding protein</fullName>
    </submittedName>
</protein>
<dbReference type="NCBIfam" id="TIGR00253">
    <property type="entry name" value="RNA_bind_YhbY"/>
    <property type="match status" value="1"/>
</dbReference>
<evidence type="ECO:0000256" key="2">
    <source>
        <dbReference type="PROSITE-ProRule" id="PRU00626"/>
    </source>
</evidence>
<dbReference type="AlphaFoldDB" id="A0A1S1V7D7"/>
<accession>A0A1S1V7D7</accession>
<dbReference type="STRING" id="39480.EUAN_10770"/>
<dbReference type="InterPro" id="IPR001890">
    <property type="entry name" value="RNA-binding_CRM"/>
</dbReference>
<evidence type="ECO:0000313" key="4">
    <source>
        <dbReference type="EMBL" id="OHW62513.1"/>
    </source>
</evidence>
<dbReference type="GO" id="GO:0003723">
    <property type="term" value="F:RNA binding"/>
    <property type="evidence" value="ECO:0007669"/>
    <property type="project" value="UniProtKB-UniRule"/>
</dbReference>
<evidence type="ECO:0000259" key="3">
    <source>
        <dbReference type="PROSITE" id="PS51295"/>
    </source>
</evidence>
<dbReference type="Proteomes" id="UP000180254">
    <property type="component" value="Unassembled WGS sequence"/>
</dbReference>
<dbReference type="Pfam" id="PF01985">
    <property type="entry name" value="CRS1_YhbY"/>
    <property type="match status" value="1"/>
</dbReference>
<sequence length="97" mass="10821">MIKGKQRSYLKSLANTMNPIMQIGKGGVSETVLDQIDDLLEARELIKISILNNAGLDAKEVAVEVCEQLGAEYVQSMGSKIVIYRRSEENQKIQLPR</sequence>
<gene>
    <name evidence="4" type="ORF">EUAN_10770</name>
</gene>
<keyword evidence="5" id="KW-1185">Reference proteome</keyword>
<keyword evidence="1 2" id="KW-0694">RNA-binding</keyword>